<comment type="caution">
    <text evidence="3">The sequence shown here is derived from an EMBL/GenBank/DDBJ whole genome shotgun (WGS) entry which is preliminary data.</text>
</comment>
<name>A0A5J4NR94_9TREM</name>
<dbReference type="Pfam" id="PF00078">
    <property type="entry name" value="RVT_1"/>
    <property type="match status" value="1"/>
</dbReference>
<feature type="compositionally biased region" description="Low complexity" evidence="1">
    <location>
        <begin position="582"/>
        <end position="594"/>
    </location>
</feature>
<dbReference type="AlphaFoldDB" id="A0A5J4NR94"/>
<feature type="region of interest" description="Disordered" evidence="1">
    <location>
        <begin position="582"/>
        <end position="604"/>
    </location>
</feature>
<evidence type="ECO:0000256" key="1">
    <source>
        <dbReference type="SAM" id="MobiDB-lite"/>
    </source>
</evidence>
<keyword evidence="4" id="KW-1185">Reference proteome</keyword>
<protein>
    <recommendedName>
        <fullName evidence="2">Reverse transcriptase domain-containing protein</fullName>
    </recommendedName>
</protein>
<evidence type="ECO:0000313" key="4">
    <source>
        <dbReference type="Proteomes" id="UP000324629"/>
    </source>
</evidence>
<feature type="domain" description="Reverse transcriptase" evidence="2">
    <location>
        <begin position="167"/>
        <end position="274"/>
    </location>
</feature>
<feature type="compositionally biased region" description="Polar residues" evidence="1">
    <location>
        <begin position="524"/>
        <end position="549"/>
    </location>
</feature>
<accession>A0A5J4NR94</accession>
<evidence type="ECO:0000259" key="2">
    <source>
        <dbReference type="Pfam" id="PF00078"/>
    </source>
</evidence>
<proteinExistence type="predicted"/>
<feature type="compositionally biased region" description="Polar residues" evidence="1">
    <location>
        <begin position="384"/>
        <end position="406"/>
    </location>
</feature>
<dbReference type="EMBL" id="QNGE01001244">
    <property type="protein sequence ID" value="KAA3678041.1"/>
    <property type="molecule type" value="Genomic_DNA"/>
</dbReference>
<evidence type="ECO:0000313" key="3">
    <source>
        <dbReference type="EMBL" id="KAA3678041.1"/>
    </source>
</evidence>
<sequence>MRDNIFDSLVKFNEPRIRSIDLLIIARKVNFGHVTNNVARSELETFVAECFPINWNFKVRKTRVARKALSKVMIRRLNYAALRRLYHTRHKDATNSTLDRLWATAFRSEEVRNALRDAGDTTPVVDKLLVNEVLKWNLEAVAQLFNLMLVLETPTSRPSLARLAFVPKVDEPTTPPDYRPIAVSSVLQHVMHKVLAIRMRDIVTFSMLQVAFQKKDGCLEASTLLHTILRTVHDEAKPIAMAFFDISRAFDSVSHDTILRNARRYGLPSLPHWYRLEDALLLKHAYELSSSISKLKDLYVVISLRLGNRSTESIKKPLQLPRWERPTAASAFQPIAMTPQVSVGTSPPVETPDMSIPDNPASPSSPIIGMILSSSPTVRDLERNGSTSASNPTFDRSTQTINMPRGSSPSEHWYRLEDALLLKHAYELSSSISKLKDLYVVISLRLGNRSTESIKKPLQLPRWERPTAASAFQPIAMTPQVSVGTSPPVETPDMSIPDNPASPSSPIIGMILSSSPTVRDLERNGSTSASNPTFDRSTQTINMPRGSSPSEAQINVWLRRRDHPIHDVLRFPRDFAASHPTPLLPNHLPNHSLLDSQDLPPPSSRATQFAILRQHVFPIGSSYSQKHHNLQRPDSARPHPGGNIAPSLISNR</sequence>
<feature type="region of interest" description="Disordered" evidence="1">
    <location>
        <begin position="624"/>
        <end position="652"/>
    </location>
</feature>
<dbReference type="Proteomes" id="UP000324629">
    <property type="component" value="Unassembled WGS sequence"/>
</dbReference>
<dbReference type="InterPro" id="IPR000477">
    <property type="entry name" value="RT_dom"/>
</dbReference>
<feature type="region of interest" description="Disordered" evidence="1">
    <location>
        <begin position="518"/>
        <end position="549"/>
    </location>
</feature>
<organism evidence="3 4">
    <name type="scientific">Paragonimus westermani</name>
    <dbReference type="NCBI Taxonomy" id="34504"/>
    <lineage>
        <taxon>Eukaryota</taxon>
        <taxon>Metazoa</taxon>
        <taxon>Spiralia</taxon>
        <taxon>Lophotrochozoa</taxon>
        <taxon>Platyhelminthes</taxon>
        <taxon>Trematoda</taxon>
        <taxon>Digenea</taxon>
        <taxon>Plagiorchiida</taxon>
        <taxon>Troglotremata</taxon>
        <taxon>Troglotrematidae</taxon>
        <taxon>Paragonimus</taxon>
    </lineage>
</organism>
<dbReference type="PANTHER" id="PTHR19446">
    <property type="entry name" value="REVERSE TRANSCRIPTASES"/>
    <property type="match status" value="1"/>
</dbReference>
<feature type="region of interest" description="Disordered" evidence="1">
    <location>
        <begin position="379"/>
        <end position="406"/>
    </location>
</feature>
<reference evidence="3 4" key="1">
    <citation type="journal article" date="2019" name="Gigascience">
        <title>Whole-genome sequence of the oriental lung fluke Paragonimus westermani.</title>
        <authorList>
            <person name="Oey H."/>
            <person name="Zakrzewski M."/>
            <person name="Narain K."/>
            <person name="Devi K.R."/>
            <person name="Agatsuma T."/>
            <person name="Nawaratna S."/>
            <person name="Gobert G.N."/>
            <person name="Jones M.K."/>
            <person name="Ragan M.A."/>
            <person name="McManus D.P."/>
            <person name="Krause L."/>
        </authorList>
    </citation>
    <scope>NUCLEOTIDE SEQUENCE [LARGE SCALE GENOMIC DNA]</scope>
    <source>
        <strain evidence="3 4">IND2009</strain>
    </source>
</reference>
<gene>
    <name evidence="3" type="ORF">DEA37_0003232</name>
</gene>